<name>A0ABU5RUE1_9CYAN</name>
<gene>
    <name evidence="1" type="ORF">VB738_08940</name>
</gene>
<dbReference type="Proteomes" id="UP001304461">
    <property type="component" value="Unassembled WGS sequence"/>
</dbReference>
<dbReference type="InterPro" id="IPR027417">
    <property type="entry name" value="P-loop_NTPase"/>
</dbReference>
<dbReference type="EMBL" id="JAYGHX010000004">
    <property type="protein sequence ID" value="MEA5391384.1"/>
    <property type="molecule type" value="Genomic_DNA"/>
</dbReference>
<protein>
    <recommendedName>
        <fullName evidence="3">Sulfotransferase domain-containing protein</fullName>
    </recommendedName>
</protein>
<proteinExistence type="predicted"/>
<reference evidence="1 2" key="1">
    <citation type="submission" date="2023-12" db="EMBL/GenBank/DDBJ databases">
        <title>Baltic Sea Cyanobacteria.</title>
        <authorList>
            <person name="Delbaje E."/>
            <person name="Fewer D.P."/>
            <person name="Shishido T.K."/>
        </authorList>
    </citation>
    <scope>NUCLEOTIDE SEQUENCE [LARGE SCALE GENOMIC DNA]</scope>
    <source>
        <strain evidence="1 2">UHCC 0139</strain>
    </source>
</reference>
<accession>A0ABU5RUE1</accession>
<dbReference type="Gene3D" id="3.40.50.300">
    <property type="entry name" value="P-loop containing nucleotide triphosphate hydrolases"/>
    <property type="match status" value="1"/>
</dbReference>
<dbReference type="RefSeq" id="WP_323305409.1">
    <property type="nucleotide sequence ID" value="NZ_JAYGHX010000004.1"/>
</dbReference>
<evidence type="ECO:0000313" key="1">
    <source>
        <dbReference type="EMBL" id="MEA5391384.1"/>
    </source>
</evidence>
<dbReference type="SUPFAM" id="SSF52540">
    <property type="entry name" value="P-loop containing nucleoside triphosphate hydrolases"/>
    <property type="match status" value="1"/>
</dbReference>
<comment type="caution">
    <text evidence="1">The sequence shown here is derived from an EMBL/GenBank/DDBJ whole genome shotgun (WGS) entry which is preliminary data.</text>
</comment>
<keyword evidence="2" id="KW-1185">Reference proteome</keyword>
<evidence type="ECO:0008006" key="3">
    <source>
        <dbReference type="Google" id="ProtNLM"/>
    </source>
</evidence>
<sequence length="306" mass="35209">MIFFDEKEGTTALMSLLDKLPGITILRMERGPGRTSAEPFDLHTSGHMSKADLKFCLDGLLGSRPVDPEAIQTRYGRTAKGRLAGISHQGVTGLKMRFRVLTLPWYPDRLPRLHGVLSKALPRVSRKLQDLSLRINFRDYKKLMINMLKRSRPVVFLAVRQDVFRWALSKYHGDGTGKPGHLQFKLAKGELQRRDIGKIYVEPEHFKTIVASCEAIHERKRELMQELLRAGLEVHPICYEDFLASEHETLARICRLIRLDVPEDDLRRAVAEGADFQKVHSEDISEFVENHQQMIELFGDRFVPWQ</sequence>
<organism evidence="1 2">
    <name type="scientific">Cyanobium gracile UHCC 0139</name>
    <dbReference type="NCBI Taxonomy" id="3110308"/>
    <lineage>
        <taxon>Bacteria</taxon>
        <taxon>Bacillati</taxon>
        <taxon>Cyanobacteriota</taxon>
        <taxon>Cyanophyceae</taxon>
        <taxon>Synechococcales</taxon>
        <taxon>Prochlorococcaceae</taxon>
        <taxon>Cyanobium</taxon>
    </lineage>
</organism>
<evidence type="ECO:0000313" key="2">
    <source>
        <dbReference type="Proteomes" id="UP001304461"/>
    </source>
</evidence>